<feature type="region of interest" description="Disordered" evidence="1">
    <location>
        <begin position="315"/>
        <end position="339"/>
    </location>
</feature>
<name>A0A1J8QDH6_9AGAM</name>
<dbReference type="AlphaFoldDB" id="A0A1J8QDH6"/>
<feature type="compositionally biased region" description="Polar residues" evidence="1">
    <location>
        <begin position="220"/>
        <end position="230"/>
    </location>
</feature>
<feature type="compositionally biased region" description="Basic residues" evidence="1">
    <location>
        <begin position="400"/>
        <end position="415"/>
    </location>
</feature>
<feature type="compositionally biased region" description="Acidic residues" evidence="1">
    <location>
        <begin position="48"/>
        <end position="57"/>
    </location>
</feature>
<feature type="compositionally biased region" description="Basic and acidic residues" evidence="1">
    <location>
        <begin position="168"/>
        <end position="188"/>
    </location>
</feature>
<feature type="region of interest" description="Disordered" evidence="1">
    <location>
        <begin position="30"/>
        <end position="191"/>
    </location>
</feature>
<proteinExistence type="predicted"/>
<protein>
    <submittedName>
        <fullName evidence="2">Uncharacterized protein</fullName>
    </submittedName>
</protein>
<feature type="compositionally biased region" description="Basic and acidic residues" evidence="1">
    <location>
        <begin position="72"/>
        <end position="84"/>
    </location>
</feature>
<sequence>MTEYTSSPQAVQVYRSSRERTEYWVRSHSPFYSQFNSPDSPPSVVGDIDLEERDSDDGSSHSLPPKMMLKYGDGRDIPISHWHYDNGGPHKGTNHTSASRPHPHSHPHHPPHDRSWSAGDAYPTRAPRHHTGYHQSSARDPYRAVPEDLEPEEIRILPSDPHATPYDARNEKYRPRRVSEPYRRDPVHPPHKASPEIIQTHPPLHVPTQLHAPAPPPVTYSHSQPIPQQYEQHHPAHSHSRHRPPPSIVYAPGSHPNSDHYAPPTIVYAPTKAPGMTYTVSAPTGSGFPQYPRITPAPYPTVHSHLASIHEEPRYGPRALPSRENTPRAPSPISEVDSGSTYYVIPTPGQKVKVLPAAPSLYTATSTTKTPSSPYSSGTGFKKPFFSRLFSFASDLSKVSKRTKLPSRPNKLQRRHSLDAHTGRYARRRP</sequence>
<reference evidence="2 3" key="1">
    <citation type="submission" date="2016-03" db="EMBL/GenBank/DDBJ databases">
        <title>Comparative genomics of the ectomycorrhizal sister species Rhizopogon vinicolor and Rhizopogon vesiculosus (Basidiomycota: Boletales) reveals a divergence of the mating type B locus.</title>
        <authorList>
            <person name="Mujic A.B."/>
            <person name="Kuo A."/>
            <person name="Tritt A."/>
            <person name="Lipzen A."/>
            <person name="Chen C."/>
            <person name="Johnson J."/>
            <person name="Sharma A."/>
            <person name="Barry K."/>
            <person name="Grigoriev I.V."/>
            <person name="Spatafora J.W."/>
        </authorList>
    </citation>
    <scope>NUCLEOTIDE SEQUENCE [LARGE SCALE GENOMIC DNA]</scope>
    <source>
        <strain evidence="2 3">AM-OR11-056</strain>
    </source>
</reference>
<evidence type="ECO:0000256" key="1">
    <source>
        <dbReference type="SAM" id="MobiDB-lite"/>
    </source>
</evidence>
<feature type="region of interest" description="Disordered" evidence="1">
    <location>
        <begin position="211"/>
        <end position="262"/>
    </location>
</feature>
<accession>A0A1J8QDH6</accession>
<organism evidence="2 3">
    <name type="scientific">Rhizopogon vesiculosus</name>
    <dbReference type="NCBI Taxonomy" id="180088"/>
    <lineage>
        <taxon>Eukaryota</taxon>
        <taxon>Fungi</taxon>
        <taxon>Dikarya</taxon>
        <taxon>Basidiomycota</taxon>
        <taxon>Agaricomycotina</taxon>
        <taxon>Agaricomycetes</taxon>
        <taxon>Agaricomycetidae</taxon>
        <taxon>Boletales</taxon>
        <taxon>Suillineae</taxon>
        <taxon>Rhizopogonaceae</taxon>
        <taxon>Rhizopogon</taxon>
    </lineage>
</organism>
<dbReference type="EMBL" id="LVVM01001692">
    <property type="protein sequence ID" value="OJA18003.1"/>
    <property type="molecule type" value="Genomic_DNA"/>
</dbReference>
<evidence type="ECO:0000313" key="3">
    <source>
        <dbReference type="Proteomes" id="UP000183567"/>
    </source>
</evidence>
<dbReference type="OrthoDB" id="3249663at2759"/>
<dbReference type="Proteomes" id="UP000183567">
    <property type="component" value="Unassembled WGS sequence"/>
</dbReference>
<evidence type="ECO:0000313" key="2">
    <source>
        <dbReference type="EMBL" id="OJA18003.1"/>
    </source>
</evidence>
<feature type="region of interest" description="Disordered" evidence="1">
    <location>
        <begin position="400"/>
        <end position="430"/>
    </location>
</feature>
<feature type="compositionally biased region" description="Basic residues" evidence="1">
    <location>
        <begin position="235"/>
        <end position="244"/>
    </location>
</feature>
<comment type="caution">
    <text evidence="2">The sequence shown here is derived from an EMBL/GenBank/DDBJ whole genome shotgun (WGS) entry which is preliminary data.</text>
</comment>
<keyword evidence="3" id="KW-1185">Reference proteome</keyword>
<gene>
    <name evidence="2" type="ORF">AZE42_05752</name>
</gene>